<evidence type="ECO:0000256" key="1">
    <source>
        <dbReference type="ARBA" id="ARBA00004651"/>
    </source>
</evidence>
<dbReference type="PIRSF" id="PIRSF006324">
    <property type="entry name" value="LeuE"/>
    <property type="match status" value="1"/>
</dbReference>
<name>A0ABV9H1C8_9BURK</name>
<dbReference type="PANTHER" id="PTHR30086">
    <property type="entry name" value="ARGININE EXPORTER PROTEIN ARGO"/>
    <property type="match status" value="1"/>
</dbReference>
<keyword evidence="4 6" id="KW-1133">Transmembrane helix</keyword>
<dbReference type="RefSeq" id="WP_377727251.1">
    <property type="nucleotide sequence ID" value="NZ_JBHSEW010000012.1"/>
</dbReference>
<sequence length="207" mass="22092">MLEIIAVVTITIFAVISPGADFAMVTRNSLLYGRRAGLLTSAGIATGVQLHVLYSMLGVALLLRSSPGWFWAIKLAGAAYLVYVGWQTFVSRISPGAINGNAWDAGIPARTAFKAGFFTNALNPKTTLFVVSVYAQAVGPDTPVAQQIAYGLFMSLAHLLWFSGVSIFLSDMRLRTRLLKHQVLLNRCIGVVLVGLGLALAFGSSGE</sequence>
<feature type="transmembrane region" description="Helical" evidence="6">
    <location>
        <begin position="184"/>
        <end position="203"/>
    </location>
</feature>
<evidence type="ECO:0000256" key="2">
    <source>
        <dbReference type="ARBA" id="ARBA00022475"/>
    </source>
</evidence>
<evidence type="ECO:0000256" key="3">
    <source>
        <dbReference type="ARBA" id="ARBA00022692"/>
    </source>
</evidence>
<organism evidence="7 8">
    <name type="scientific">Comamonas nitrativorans</name>
    <dbReference type="NCBI Taxonomy" id="108437"/>
    <lineage>
        <taxon>Bacteria</taxon>
        <taxon>Pseudomonadati</taxon>
        <taxon>Pseudomonadota</taxon>
        <taxon>Betaproteobacteria</taxon>
        <taxon>Burkholderiales</taxon>
        <taxon>Comamonadaceae</taxon>
        <taxon>Comamonas</taxon>
    </lineage>
</organism>
<keyword evidence="5 6" id="KW-0472">Membrane</keyword>
<dbReference type="Proteomes" id="UP001595967">
    <property type="component" value="Unassembled WGS sequence"/>
</dbReference>
<feature type="transmembrane region" description="Helical" evidence="6">
    <location>
        <begin position="69"/>
        <end position="86"/>
    </location>
</feature>
<gene>
    <name evidence="7" type="ORF">ACFO3A_13360</name>
</gene>
<comment type="subcellular location">
    <subcellularLocation>
        <location evidence="1">Cell membrane</location>
        <topology evidence="1">Multi-pass membrane protein</topology>
    </subcellularLocation>
</comment>
<proteinExistence type="predicted"/>
<evidence type="ECO:0000256" key="4">
    <source>
        <dbReference type="ARBA" id="ARBA00022989"/>
    </source>
</evidence>
<protein>
    <submittedName>
        <fullName evidence="7">LysE family translocator</fullName>
    </submittedName>
</protein>
<dbReference type="InterPro" id="IPR001123">
    <property type="entry name" value="LeuE-type"/>
</dbReference>
<accession>A0ABV9H1C8</accession>
<keyword evidence="3 6" id="KW-0812">Transmembrane</keyword>
<evidence type="ECO:0000313" key="7">
    <source>
        <dbReference type="EMBL" id="MFC4623193.1"/>
    </source>
</evidence>
<feature type="transmembrane region" description="Helical" evidence="6">
    <location>
        <begin position="148"/>
        <end position="172"/>
    </location>
</feature>
<keyword evidence="8" id="KW-1185">Reference proteome</keyword>
<dbReference type="Pfam" id="PF01810">
    <property type="entry name" value="LysE"/>
    <property type="match status" value="1"/>
</dbReference>
<dbReference type="PANTHER" id="PTHR30086:SF21">
    <property type="entry name" value="TRANSPORT PROTEIN"/>
    <property type="match status" value="1"/>
</dbReference>
<feature type="transmembrane region" description="Helical" evidence="6">
    <location>
        <begin position="38"/>
        <end position="62"/>
    </location>
</feature>
<evidence type="ECO:0000256" key="5">
    <source>
        <dbReference type="ARBA" id="ARBA00023136"/>
    </source>
</evidence>
<evidence type="ECO:0000256" key="6">
    <source>
        <dbReference type="SAM" id="Phobius"/>
    </source>
</evidence>
<dbReference type="EMBL" id="JBHSEW010000012">
    <property type="protein sequence ID" value="MFC4623193.1"/>
    <property type="molecule type" value="Genomic_DNA"/>
</dbReference>
<reference evidence="8" key="1">
    <citation type="journal article" date="2019" name="Int. J. Syst. Evol. Microbiol.">
        <title>The Global Catalogue of Microorganisms (GCM) 10K type strain sequencing project: providing services to taxonomists for standard genome sequencing and annotation.</title>
        <authorList>
            <consortium name="The Broad Institute Genomics Platform"/>
            <consortium name="The Broad Institute Genome Sequencing Center for Infectious Disease"/>
            <person name="Wu L."/>
            <person name="Ma J."/>
        </authorList>
    </citation>
    <scope>NUCLEOTIDE SEQUENCE [LARGE SCALE GENOMIC DNA]</scope>
    <source>
        <strain evidence="8">JCM 11650</strain>
    </source>
</reference>
<keyword evidence="2" id="KW-1003">Cell membrane</keyword>
<evidence type="ECO:0000313" key="8">
    <source>
        <dbReference type="Proteomes" id="UP001595967"/>
    </source>
</evidence>
<comment type="caution">
    <text evidence="7">The sequence shown here is derived from an EMBL/GenBank/DDBJ whole genome shotgun (WGS) entry which is preliminary data.</text>
</comment>